<dbReference type="EMBL" id="JAWDGP010006058">
    <property type="protein sequence ID" value="KAK3747996.1"/>
    <property type="molecule type" value="Genomic_DNA"/>
</dbReference>
<dbReference type="Proteomes" id="UP001283361">
    <property type="component" value="Unassembled WGS sequence"/>
</dbReference>
<reference evidence="2" key="1">
    <citation type="journal article" date="2023" name="G3 (Bethesda)">
        <title>A reference genome for the long-term kleptoplast-retaining sea slug Elysia crispata morphotype clarki.</title>
        <authorList>
            <person name="Eastman K.E."/>
            <person name="Pendleton A.L."/>
            <person name="Shaikh M.A."/>
            <person name="Suttiyut T."/>
            <person name="Ogas R."/>
            <person name="Tomko P."/>
            <person name="Gavelis G."/>
            <person name="Widhalm J.R."/>
            <person name="Wisecaver J.H."/>
        </authorList>
    </citation>
    <scope>NUCLEOTIDE SEQUENCE</scope>
    <source>
        <strain evidence="2">ECLA1</strain>
    </source>
</reference>
<proteinExistence type="predicted"/>
<dbReference type="AlphaFoldDB" id="A0AAE0YJU8"/>
<feature type="region of interest" description="Disordered" evidence="1">
    <location>
        <begin position="1"/>
        <end position="28"/>
    </location>
</feature>
<comment type="caution">
    <text evidence="2">The sequence shown here is derived from an EMBL/GenBank/DDBJ whole genome shotgun (WGS) entry which is preliminary data.</text>
</comment>
<feature type="compositionally biased region" description="Low complexity" evidence="1">
    <location>
        <begin position="1"/>
        <end position="24"/>
    </location>
</feature>
<sequence>FIFGKSPSIGSAASVSQSAGSGRSPPSWIDKDEWLAATSARGNYGRIVTKPLDLAEIE</sequence>
<name>A0AAE0YJU8_9GAST</name>
<accession>A0AAE0YJU8</accession>
<keyword evidence="3" id="KW-1185">Reference proteome</keyword>
<protein>
    <submittedName>
        <fullName evidence="2">Uncharacterized protein</fullName>
    </submittedName>
</protein>
<evidence type="ECO:0000256" key="1">
    <source>
        <dbReference type="SAM" id="MobiDB-lite"/>
    </source>
</evidence>
<evidence type="ECO:0000313" key="3">
    <source>
        <dbReference type="Proteomes" id="UP001283361"/>
    </source>
</evidence>
<evidence type="ECO:0000313" key="2">
    <source>
        <dbReference type="EMBL" id="KAK3747996.1"/>
    </source>
</evidence>
<feature type="non-terminal residue" evidence="2">
    <location>
        <position position="1"/>
    </location>
</feature>
<organism evidence="2 3">
    <name type="scientific">Elysia crispata</name>
    <name type="common">lettuce slug</name>
    <dbReference type="NCBI Taxonomy" id="231223"/>
    <lineage>
        <taxon>Eukaryota</taxon>
        <taxon>Metazoa</taxon>
        <taxon>Spiralia</taxon>
        <taxon>Lophotrochozoa</taxon>
        <taxon>Mollusca</taxon>
        <taxon>Gastropoda</taxon>
        <taxon>Heterobranchia</taxon>
        <taxon>Euthyneura</taxon>
        <taxon>Panpulmonata</taxon>
        <taxon>Sacoglossa</taxon>
        <taxon>Placobranchoidea</taxon>
        <taxon>Plakobranchidae</taxon>
        <taxon>Elysia</taxon>
    </lineage>
</organism>
<gene>
    <name evidence="2" type="ORF">RRG08_029853</name>
</gene>